<evidence type="ECO:0000313" key="1">
    <source>
        <dbReference type="EMBL" id="MPC31724.1"/>
    </source>
</evidence>
<gene>
    <name evidence="1" type="ORF">E2C01_025021</name>
</gene>
<protein>
    <submittedName>
        <fullName evidence="1">Uncharacterized protein</fullName>
    </submittedName>
</protein>
<dbReference type="AlphaFoldDB" id="A0A5B7EGQ9"/>
<reference evidence="1 2" key="1">
    <citation type="submission" date="2019-05" db="EMBL/GenBank/DDBJ databases">
        <title>Another draft genome of Portunus trituberculatus and its Hox gene families provides insights of decapod evolution.</title>
        <authorList>
            <person name="Jeong J.-H."/>
            <person name="Song I."/>
            <person name="Kim S."/>
            <person name="Choi T."/>
            <person name="Kim D."/>
            <person name="Ryu S."/>
            <person name="Kim W."/>
        </authorList>
    </citation>
    <scope>NUCLEOTIDE SEQUENCE [LARGE SCALE GENOMIC DNA]</scope>
    <source>
        <tissue evidence="1">Muscle</tissue>
    </source>
</reference>
<name>A0A5B7EGQ9_PORTR</name>
<accession>A0A5B7EGQ9</accession>
<organism evidence="1 2">
    <name type="scientific">Portunus trituberculatus</name>
    <name type="common">Swimming crab</name>
    <name type="synonym">Neptunus trituberculatus</name>
    <dbReference type="NCBI Taxonomy" id="210409"/>
    <lineage>
        <taxon>Eukaryota</taxon>
        <taxon>Metazoa</taxon>
        <taxon>Ecdysozoa</taxon>
        <taxon>Arthropoda</taxon>
        <taxon>Crustacea</taxon>
        <taxon>Multicrustacea</taxon>
        <taxon>Malacostraca</taxon>
        <taxon>Eumalacostraca</taxon>
        <taxon>Eucarida</taxon>
        <taxon>Decapoda</taxon>
        <taxon>Pleocyemata</taxon>
        <taxon>Brachyura</taxon>
        <taxon>Eubrachyura</taxon>
        <taxon>Portunoidea</taxon>
        <taxon>Portunidae</taxon>
        <taxon>Portuninae</taxon>
        <taxon>Portunus</taxon>
    </lineage>
</organism>
<comment type="caution">
    <text evidence="1">The sequence shown here is derived from an EMBL/GenBank/DDBJ whole genome shotgun (WGS) entry which is preliminary data.</text>
</comment>
<keyword evidence="2" id="KW-1185">Reference proteome</keyword>
<sequence>MGGIDMSLALAPQTRYVLSASLGGGASKNVLKHHKERAKLDHMARLAKIEELTKGGIKTVPD</sequence>
<evidence type="ECO:0000313" key="2">
    <source>
        <dbReference type="Proteomes" id="UP000324222"/>
    </source>
</evidence>
<proteinExistence type="predicted"/>
<dbReference type="Proteomes" id="UP000324222">
    <property type="component" value="Unassembled WGS sequence"/>
</dbReference>
<dbReference type="EMBL" id="VSRR010002492">
    <property type="protein sequence ID" value="MPC31724.1"/>
    <property type="molecule type" value="Genomic_DNA"/>
</dbReference>